<dbReference type="Pfam" id="PF03221">
    <property type="entry name" value="HTH_Tnp_Tc5"/>
    <property type="match status" value="1"/>
</dbReference>
<name>A0AAW0V5E3_SCYPA</name>
<evidence type="ECO:0000259" key="2">
    <source>
        <dbReference type="PROSITE" id="PS51253"/>
    </source>
</evidence>
<reference evidence="3 4" key="1">
    <citation type="submission" date="2023-03" db="EMBL/GenBank/DDBJ databases">
        <title>High-quality genome of Scylla paramamosain provides insights in environmental adaptation.</title>
        <authorList>
            <person name="Zhang L."/>
        </authorList>
    </citation>
    <scope>NUCLEOTIDE SEQUENCE [LARGE SCALE GENOMIC DNA]</scope>
    <source>
        <strain evidence="3">LZ_2023a</strain>
        <tissue evidence="3">Muscle</tissue>
    </source>
</reference>
<evidence type="ECO:0000256" key="1">
    <source>
        <dbReference type="ARBA" id="ARBA00023125"/>
    </source>
</evidence>
<proteinExistence type="predicted"/>
<sequence>MSLNAASKTFGIPYATLGDKVRGRRPMQPAPKTVLSMEEEKKLVDWLIEVSQRGFGRTKDDLKDMVKTILDDREERTVFKNNRPGKDWMRAFFKRHPEIRERIGQPLGRERAIVTKDALGEWFQQMKHYLDTIDPTLLTSPDRIFNADESGFNICPKTKRIISMTGAKHVYSVTSGTRQQVTMLACSSAMGHFLRDIFIPKLGEKRPVVLFVDGHSSHHSLAISTLCNENGVILYCLKAHASHLIQPLDQAFFGAIKLAWSEAVRKFQYQTGESVTMCTFARTLKKAWDTTARPELAYKGFVKSGIYPFNPEVVLNSDKLKPSCSFSSAAPVTLPTSASFGITALPACTPTISTSVPSASPAAKSKFPGPEQRTPTLSAFSNIFELMK</sequence>
<dbReference type="Gene3D" id="3.30.420.10">
    <property type="entry name" value="Ribonuclease H-like superfamily/Ribonuclease H"/>
    <property type="match status" value="1"/>
</dbReference>
<dbReference type="InterPro" id="IPR050863">
    <property type="entry name" value="CenT-Element_Derived"/>
</dbReference>
<dbReference type="PANTHER" id="PTHR19303:SF74">
    <property type="entry name" value="POGO TRANSPOSABLE ELEMENT WITH KRAB DOMAIN"/>
    <property type="match status" value="1"/>
</dbReference>
<evidence type="ECO:0000313" key="4">
    <source>
        <dbReference type="Proteomes" id="UP001487740"/>
    </source>
</evidence>
<dbReference type="Proteomes" id="UP001487740">
    <property type="component" value="Unassembled WGS sequence"/>
</dbReference>
<keyword evidence="1" id="KW-0238">DNA-binding</keyword>
<keyword evidence="4" id="KW-1185">Reference proteome</keyword>
<evidence type="ECO:0000313" key="3">
    <source>
        <dbReference type="EMBL" id="KAK8407554.1"/>
    </source>
</evidence>
<organism evidence="3 4">
    <name type="scientific">Scylla paramamosain</name>
    <name type="common">Mud crab</name>
    <dbReference type="NCBI Taxonomy" id="85552"/>
    <lineage>
        <taxon>Eukaryota</taxon>
        <taxon>Metazoa</taxon>
        <taxon>Ecdysozoa</taxon>
        <taxon>Arthropoda</taxon>
        <taxon>Crustacea</taxon>
        <taxon>Multicrustacea</taxon>
        <taxon>Malacostraca</taxon>
        <taxon>Eumalacostraca</taxon>
        <taxon>Eucarida</taxon>
        <taxon>Decapoda</taxon>
        <taxon>Pleocyemata</taxon>
        <taxon>Brachyura</taxon>
        <taxon>Eubrachyura</taxon>
        <taxon>Portunoidea</taxon>
        <taxon>Portunidae</taxon>
        <taxon>Portuninae</taxon>
        <taxon>Scylla</taxon>
    </lineage>
</organism>
<dbReference type="AlphaFoldDB" id="A0AAW0V5E3"/>
<dbReference type="Pfam" id="PF03184">
    <property type="entry name" value="DDE_1"/>
    <property type="match status" value="1"/>
</dbReference>
<accession>A0AAW0V5E3</accession>
<dbReference type="GO" id="GO:0005634">
    <property type="term" value="C:nucleus"/>
    <property type="evidence" value="ECO:0007669"/>
    <property type="project" value="TreeGrafter"/>
</dbReference>
<gene>
    <name evidence="3" type="ORF">O3P69_002245</name>
</gene>
<feature type="non-terminal residue" evidence="3">
    <location>
        <position position="388"/>
    </location>
</feature>
<comment type="caution">
    <text evidence="3">The sequence shown here is derived from an EMBL/GenBank/DDBJ whole genome shotgun (WGS) entry which is preliminary data.</text>
</comment>
<dbReference type="InterPro" id="IPR004875">
    <property type="entry name" value="DDE_SF_endonuclease_dom"/>
</dbReference>
<feature type="domain" description="HTH CENPB-type" evidence="2">
    <location>
        <begin position="27"/>
        <end position="102"/>
    </location>
</feature>
<dbReference type="InterPro" id="IPR006600">
    <property type="entry name" value="HTH_CenpB_DNA-bd_dom"/>
</dbReference>
<dbReference type="InterPro" id="IPR036397">
    <property type="entry name" value="RNaseH_sf"/>
</dbReference>
<dbReference type="PROSITE" id="PS51253">
    <property type="entry name" value="HTH_CENPB"/>
    <property type="match status" value="1"/>
</dbReference>
<dbReference type="PANTHER" id="PTHR19303">
    <property type="entry name" value="TRANSPOSON"/>
    <property type="match status" value="1"/>
</dbReference>
<dbReference type="GO" id="GO:0003677">
    <property type="term" value="F:DNA binding"/>
    <property type="evidence" value="ECO:0007669"/>
    <property type="project" value="UniProtKB-KW"/>
</dbReference>
<dbReference type="EMBL" id="JARAKH010000001">
    <property type="protein sequence ID" value="KAK8407554.1"/>
    <property type="molecule type" value="Genomic_DNA"/>
</dbReference>
<protein>
    <recommendedName>
        <fullName evidence="2">HTH CENPB-type domain-containing protein</fullName>
    </recommendedName>
</protein>